<protein>
    <submittedName>
        <fullName evidence="2">Uncharacterized protein</fullName>
    </submittedName>
</protein>
<feature type="compositionally biased region" description="Low complexity" evidence="1">
    <location>
        <begin position="185"/>
        <end position="198"/>
    </location>
</feature>
<organism evidence="2">
    <name type="scientific">Haptolina brevifila</name>
    <dbReference type="NCBI Taxonomy" id="156173"/>
    <lineage>
        <taxon>Eukaryota</taxon>
        <taxon>Haptista</taxon>
        <taxon>Haptophyta</taxon>
        <taxon>Prymnesiophyceae</taxon>
        <taxon>Prymnesiales</taxon>
        <taxon>Prymnesiaceae</taxon>
        <taxon>Haptolina</taxon>
    </lineage>
</organism>
<accession>A0A7S2CKC4</accession>
<reference evidence="2" key="1">
    <citation type="submission" date="2021-01" db="EMBL/GenBank/DDBJ databases">
        <authorList>
            <person name="Corre E."/>
            <person name="Pelletier E."/>
            <person name="Niang G."/>
            <person name="Scheremetjew M."/>
            <person name="Finn R."/>
            <person name="Kale V."/>
            <person name="Holt S."/>
            <person name="Cochrane G."/>
            <person name="Meng A."/>
            <person name="Brown T."/>
            <person name="Cohen L."/>
        </authorList>
    </citation>
    <scope>NUCLEOTIDE SEQUENCE</scope>
    <source>
        <strain evidence="2">UTEX LB 985</strain>
    </source>
</reference>
<sequence length="600" mass="61928">MAHVDGPSLSAHFNGAVHLQLLLSGALRSTDDPSATLIDNLALLHSIAISTAHPPAIAAVAKEARSLVLVSLTDQNGLLFWHLPLESYPKLISGILVPACLSLSKLVPLPHDELAACLGALLSSADLLVDPPIIMPEGLPFATTSTRPFPPFASADKGTGETAGSSGGGARRDGDGGGGEGGGHPPSSGAQQPAAPSGRSSRFSASRWFGGGGRTTTQIGISDVRPASSAASEPSGLSLLEGAASAVGLGVEPNSGSAEERAFSSMAAKLRSLAVQLCKGVSQPIALIIIGLLPSTVRSAAVVSVLMEGALQAYLTAAGMDAASTVGAPLRPEWTHNPADLSFVEEPLAVLGAALASTPDISTAQMVSESMAQQSPLSLRVLLALQLQAVRGESSMVWMPIAVDAVRHAAACRVHPAREFELLPLWFYVVELVADSQWMLQYSAGAEAIHSFSRVVSTAAGTFSASALTLQGSLWDSFGREPPPPLQMPAMQLAARALLLFLSHTLDAKARDALPAGGPAGGSAGEPAVDFSRAVGNAELRTQAGTLMRCAQQPPYNAGYEEFFCALQTLCNHSGPTSLCVYKKEIVRTLLPMAPYLAGL</sequence>
<dbReference type="AlphaFoldDB" id="A0A7S2CKC4"/>
<evidence type="ECO:0000313" key="2">
    <source>
        <dbReference type="EMBL" id="CAD9427812.1"/>
    </source>
</evidence>
<proteinExistence type="predicted"/>
<name>A0A7S2CKC4_9EUKA</name>
<dbReference type="EMBL" id="HBGU01017429">
    <property type="protein sequence ID" value="CAD9427812.1"/>
    <property type="molecule type" value="Transcribed_RNA"/>
</dbReference>
<gene>
    <name evidence="2" type="ORF">CBRE1094_LOCUS9443</name>
</gene>
<feature type="region of interest" description="Disordered" evidence="1">
    <location>
        <begin position="145"/>
        <end position="235"/>
    </location>
</feature>
<evidence type="ECO:0000256" key="1">
    <source>
        <dbReference type="SAM" id="MobiDB-lite"/>
    </source>
</evidence>